<sequence>MVFAEQGAQDNGGDGHGDGRDDDGGQERGEDHTARDHGRDRSGADRDRGKRAPYGSRIGRGVDVCWRRGRVVEVSRARRWTRDILHGSPLAEDAELIVSELSANAILHTASGQESGSFHLALAVSPQVIALSVTDDGGTGMTPKVEHQDQEAEHGRGLGMVSAIAHRVVVHETDGGHTVTAELFARPRRGGHPC</sequence>
<evidence type="ECO:0000313" key="4">
    <source>
        <dbReference type="EMBL" id="GAA4063878.1"/>
    </source>
</evidence>
<evidence type="ECO:0000256" key="1">
    <source>
        <dbReference type="ARBA" id="ARBA00022527"/>
    </source>
</evidence>
<dbReference type="InterPro" id="IPR003594">
    <property type="entry name" value="HATPase_dom"/>
</dbReference>
<dbReference type="InterPro" id="IPR050267">
    <property type="entry name" value="Anti-sigma-factor_SerPK"/>
</dbReference>
<evidence type="ECO:0000313" key="5">
    <source>
        <dbReference type="Proteomes" id="UP001499984"/>
    </source>
</evidence>
<evidence type="ECO:0000256" key="2">
    <source>
        <dbReference type="SAM" id="MobiDB-lite"/>
    </source>
</evidence>
<dbReference type="Proteomes" id="UP001499984">
    <property type="component" value="Unassembled WGS sequence"/>
</dbReference>
<accession>A0ABP7VCF5</accession>
<dbReference type="Pfam" id="PF13581">
    <property type="entry name" value="HATPase_c_2"/>
    <property type="match status" value="1"/>
</dbReference>
<dbReference type="EMBL" id="BAAAZY010000011">
    <property type="protein sequence ID" value="GAA4063878.1"/>
    <property type="molecule type" value="Genomic_DNA"/>
</dbReference>
<gene>
    <name evidence="4" type="ORF">GCM10022233_42460</name>
</gene>
<feature type="region of interest" description="Disordered" evidence="2">
    <location>
        <begin position="1"/>
        <end position="54"/>
    </location>
</feature>
<dbReference type="CDD" id="cd16936">
    <property type="entry name" value="HATPase_RsbW-like"/>
    <property type="match status" value="1"/>
</dbReference>
<dbReference type="SUPFAM" id="SSF55874">
    <property type="entry name" value="ATPase domain of HSP90 chaperone/DNA topoisomerase II/histidine kinase"/>
    <property type="match status" value="1"/>
</dbReference>
<dbReference type="Gene3D" id="3.30.565.10">
    <property type="entry name" value="Histidine kinase-like ATPase, C-terminal domain"/>
    <property type="match status" value="1"/>
</dbReference>
<proteinExistence type="predicted"/>
<dbReference type="PANTHER" id="PTHR35526">
    <property type="entry name" value="ANTI-SIGMA-F FACTOR RSBW-RELATED"/>
    <property type="match status" value="1"/>
</dbReference>
<evidence type="ECO:0000259" key="3">
    <source>
        <dbReference type="Pfam" id="PF13581"/>
    </source>
</evidence>
<dbReference type="PANTHER" id="PTHR35526:SF3">
    <property type="entry name" value="ANTI-SIGMA-F FACTOR RSBW"/>
    <property type="match status" value="1"/>
</dbReference>
<reference evidence="5" key="1">
    <citation type="journal article" date="2019" name="Int. J. Syst. Evol. Microbiol.">
        <title>The Global Catalogue of Microorganisms (GCM) 10K type strain sequencing project: providing services to taxonomists for standard genome sequencing and annotation.</title>
        <authorList>
            <consortium name="The Broad Institute Genomics Platform"/>
            <consortium name="The Broad Institute Genome Sequencing Center for Infectious Disease"/>
            <person name="Wu L."/>
            <person name="Ma J."/>
        </authorList>
    </citation>
    <scope>NUCLEOTIDE SEQUENCE [LARGE SCALE GENOMIC DNA]</scope>
    <source>
        <strain evidence="5">JCM 16925</strain>
    </source>
</reference>
<keyword evidence="1" id="KW-0723">Serine/threonine-protein kinase</keyword>
<protein>
    <recommendedName>
        <fullName evidence="3">Histidine kinase/HSP90-like ATPase domain-containing protein</fullName>
    </recommendedName>
</protein>
<keyword evidence="1" id="KW-0808">Transferase</keyword>
<feature type="domain" description="Histidine kinase/HSP90-like ATPase" evidence="3">
    <location>
        <begin position="76"/>
        <end position="181"/>
    </location>
</feature>
<keyword evidence="1" id="KW-0418">Kinase</keyword>
<keyword evidence="5" id="KW-1185">Reference proteome</keyword>
<organism evidence="4 5">
    <name type="scientific">Streptomyces shaanxiensis</name>
    <dbReference type="NCBI Taxonomy" id="653357"/>
    <lineage>
        <taxon>Bacteria</taxon>
        <taxon>Bacillati</taxon>
        <taxon>Actinomycetota</taxon>
        <taxon>Actinomycetes</taxon>
        <taxon>Kitasatosporales</taxon>
        <taxon>Streptomycetaceae</taxon>
        <taxon>Streptomyces</taxon>
    </lineage>
</organism>
<dbReference type="InterPro" id="IPR036890">
    <property type="entry name" value="HATPase_C_sf"/>
</dbReference>
<name>A0ABP7VCF5_9ACTN</name>
<feature type="compositionally biased region" description="Basic and acidic residues" evidence="2">
    <location>
        <begin position="13"/>
        <end position="50"/>
    </location>
</feature>
<comment type="caution">
    <text evidence="4">The sequence shown here is derived from an EMBL/GenBank/DDBJ whole genome shotgun (WGS) entry which is preliminary data.</text>
</comment>